<evidence type="ECO:0000256" key="3">
    <source>
        <dbReference type="ARBA" id="ARBA00023002"/>
    </source>
</evidence>
<dbReference type="GO" id="GO:0016655">
    <property type="term" value="F:oxidoreductase activity, acting on NAD(P)H, quinone or similar compound as acceptor"/>
    <property type="evidence" value="ECO:0007669"/>
    <property type="project" value="InterPro"/>
</dbReference>
<evidence type="ECO:0000313" key="9">
    <source>
        <dbReference type="Proteomes" id="UP000199111"/>
    </source>
</evidence>
<dbReference type="EC" id="1.6.5.-" evidence="6"/>
<evidence type="ECO:0000256" key="5">
    <source>
        <dbReference type="ARBA" id="ARBA00048542"/>
    </source>
</evidence>
<dbReference type="InterPro" id="IPR003680">
    <property type="entry name" value="Flavodoxin_fold"/>
</dbReference>
<accession>A0A1I4C3G8</accession>
<dbReference type="EC" id="1.7.1.17" evidence="6"/>
<dbReference type="Proteomes" id="UP000199111">
    <property type="component" value="Unassembled WGS sequence"/>
</dbReference>
<comment type="catalytic activity">
    <reaction evidence="5">
        <text>N,N-dimethyl-1,4-phenylenediamine + anthranilate + 2 NAD(+) = 2-(4-dimethylaminophenyl)diazenylbenzoate + 2 NADH + 2 H(+)</text>
        <dbReference type="Rhea" id="RHEA:55872"/>
        <dbReference type="ChEBI" id="CHEBI:15378"/>
        <dbReference type="ChEBI" id="CHEBI:15783"/>
        <dbReference type="ChEBI" id="CHEBI:16567"/>
        <dbReference type="ChEBI" id="CHEBI:57540"/>
        <dbReference type="ChEBI" id="CHEBI:57945"/>
        <dbReference type="ChEBI" id="CHEBI:71579"/>
        <dbReference type="EC" id="1.7.1.17"/>
    </reaction>
    <physiologicalReaction direction="right-to-left" evidence="5">
        <dbReference type="Rhea" id="RHEA:55874"/>
    </physiologicalReaction>
</comment>
<dbReference type="PANTHER" id="PTHR43741:SF4">
    <property type="entry name" value="FMN-DEPENDENT NADH:QUINONE OXIDOREDUCTASE"/>
    <property type="match status" value="1"/>
</dbReference>
<evidence type="ECO:0000256" key="2">
    <source>
        <dbReference type="ARBA" id="ARBA00022643"/>
    </source>
</evidence>
<dbReference type="SUPFAM" id="SSF52218">
    <property type="entry name" value="Flavoproteins"/>
    <property type="match status" value="1"/>
</dbReference>
<keyword evidence="4 6" id="KW-0520">NAD</keyword>
<comment type="function">
    <text evidence="6">Also exhibits azoreductase activity. Catalyzes the reductive cleavage of the azo bond in aromatic azo compounds to the corresponding amines.</text>
</comment>
<dbReference type="InterPro" id="IPR023048">
    <property type="entry name" value="NADH:quinone_OxRdtase_FMN_depd"/>
</dbReference>
<keyword evidence="2 6" id="KW-0288">FMN</keyword>
<dbReference type="HAMAP" id="MF_01216">
    <property type="entry name" value="Azoreductase_type1"/>
    <property type="match status" value="1"/>
</dbReference>
<evidence type="ECO:0000313" key="8">
    <source>
        <dbReference type="EMBL" id="SFK75618.1"/>
    </source>
</evidence>
<proteinExistence type="inferred from homology"/>
<dbReference type="Gene3D" id="3.40.50.360">
    <property type="match status" value="1"/>
</dbReference>
<dbReference type="GO" id="GO:0010181">
    <property type="term" value="F:FMN binding"/>
    <property type="evidence" value="ECO:0007669"/>
    <property type="project" value="UniProtKB-UniRule"/>
</dbReference>
<comment type="catalytic activity">
    <reaction evidence="6">
        <text>2 a quinone + NADH + H(+) = 2 a 1,4-benzosemiquinone + NAD(+)</text>
        <dbReference type="Rhea" id="RHEA:65952"/>
        <dbReference type="ChEBI" id="CHEBI:15378"/>
        <dbReference type="ChEBI" id="CHEBI:57540"/>
        <dbReference type="ChEBI" id="CHEBI:57945"/>
        <dbReference type="ChEBI" id="CHEBI:132124"/>
        <dbReference type="ChEBI" id="CHEBI:134225"/>
    </reaction>
</comment>
<dbReference type="InterPro" id="IPR050104">
    <property type="entry name" value="FMN-dep_NADH:Q_OxRdtase_AzoR1"/>
</dbReference>
<name>A0A1I4C3G8_9ACTN</name>
<comment type="subunit">
    <text evidence="6">Homodimer.</text>
</comment>
<keyword evidence="3 6" id="KW-0560">Oxidoreductase</keyword>
<reference evidence="9" key="1">
    <citation type="submission" date="2016-10" db="EMBL/GenBank/DDBJ databases">
        <authorList>
            <person name="Varghese N."/>
            <person name="Submissions S."/>
        </authorList>
    </citation>
    <scope>NUCLEOTIDE SEQUENCE [LARGE SCALE GENOMIC DNA]</scope>
    <source>
        <strain evidence="9">CGMCC 4.2126</strain>
    </source>
</reference>
<feature type="binding site" evidence="6">
    <location>
        <position position="10"/>
    </location>
    <ligand>
        <name>FMN</name>
        <dbReference type="ChEBI" id="CHEBI:58210"/>
    </ligand>
</feature>
<dbReference type="GO" id="GO:0009055">
    <property type="term" value="F:electron transfer activity"/>
    <property type="evidence" value="ECO:0007669"/>
    <property type="project" value="UniProtKB-UniRule"/>
</dbReference>
<dbReference type="GO" id="GO:0016652">
    <property type="term" value="F:oxidoreductase activity, acting on NAD(P)H as acceptor"/>
    <property type="evidence" value="ECO:0007669"/>
    <property type="project" value="UniProtKB-UniRule"/>
</dbReference>
<gene>
    <name evidence="6" type="primary">azoR</name>
    <name evidence="8" type="ORF">SAMN05216275_13449</name>
</gene>
<comment type="cofactor">
    <cofactor evidence="6">
        <name>FMN</name>
        <dbReference type="ChEBI" id="CHEBI:58210"/>
    </cofactor>
    <text evidence="6">Binds 1 FMN per subunit.</text>
</comment>
<evidence type="ECO:0000256" key="6">
    <source>
        <dbReference type="HAMAP-Rule" id="MF_01216"/>
    </source>
</evidence>
<dbReference type="InterPro" id="IPR029039">
    <property type="entry name" value="Flavoprotein-like_sf"/>
</dbReference>
<comment type="caution">
    <text evidence="6">Lacks conserved residue(s) required for the propagation of feature annotation.</text>
</comment>
<sequence length="218" mass="23817">MGHLLHLDASARRASFSRALSGTFARTWREADPGGAYTYRDLAADPVPHVGEAWTELCYAVLAQGITDIGRYREVVRTPAQADAWAIVEPLLAELEAADVVLIGTPMYNYSVPSALKAWIDQVTFPKMSLRGRTFVVAGARGGAYGPGTPRESFDHEERFLRDFLLGHFGVDDVMFIHAELTNSLIDPALAGLRDEHERSYEAALETAAELGGKLAGR</sequence>
<dbReference type="PANTHER" id="PTHR43741">
    <property type="entry name" value="FMN-DEPENDENT NADH-AZOREDUCTASE 1"/>
    <property type="match status" value="1"/>
</dbReference>
<organism evidence="8 9">
    <name type="scientific">Streptosporangium canum</name>
    <dbReference type="NCBI Taxonomy" id="324952"/>
    <lineage>
        <taxon>Bacteria</taxon>
        <taxon>Bacillati</taxon>
        <taxon>Actinomycetota</taxon>
        <taxon>Actinomycetes</taxon>
        <taxon>Streptosporangiales</taxon>
        <taxon>Streptosporangiaceae</taxon>
        <taxon>Streptosporangium</taxon>
    </lineage>
</organism>
<keyword evidence="9" id="KW-1185">Reference proteome</keyword>
<feature type="binding site" evidence="6">
    <location>
        <begin position="15"/>
        <end position="17"/>
    </location>
    <ligand>
        <name>FMN</name>
        <dbReference type="ChEBI" id="CHEBI:58210"/>
    </ligand>
</feature>
<comment type="function">
    <text evidence="6">Quinone reductase that provides resistance to thiol-specific stress caused by electrophilic quinones.</text>
</comment>
<evidence type="ECO:0000256" key="4">
    <source>
        <dbReference type="ARBA" id="ARBA00023027"/>
    </source>
</evidence>
<evidence type="ECO:0000256" key="1">
    <source>
        <dbReference type="ARBA" id="ARBA00022630"/>
    </source>
</evidence>
<protein>
    <recommendedName>
        <fullName evidence="6">FMN dependent NADH:quinone oxidoreductase</fullName>
        <ecNumber evidence="6">1.6.5.-</ecNumber>
    </recommendedName>
    <alternativeName>
        <fullName evidence="6">Azo-dye reductase</fullName>
    </alternativeName>
    <alternativeName>
        <fullName evidence="6">FMN-dependent NADH-azo compound oxidoreductase</fullName>
    </alternativeName>
    <alternativeName>
        <fullName evidence="6">FMN-dependent NADH-azoreductase</fullName>
        <ecNumber evidence="6">1.7.1.17</ecNumber>
    </alternativeName>
</protein>
<keyword evidence="1 6" id="KW-0285">Flavoprotein</keyword>
<feature type="domain" description="Flavodoxin-like fold" evidence="7">
    <location>
        <begin position="3"/>
        <end position="187"/>
    </location>
</feature>
<dbReference type="Pfam" id="PF02525">
    <property type="entry name" value="Flavodoxin_2"/>
    <property type="match status" value="1"/>
</dbReference>
<dbReference type="EMBL" id="FOQY01000034">
    <property type="protein sequence ID" value="SFK75618.1"/>
    <property type="molecule type" value="Genomic_DNA"/>
</dbReference>
<comment type="similarity">
    <text evidence="6">Belongs to the azoreductase type 1 family.</text>
</comment>
<evidence type="ECO:0000259" key="7">
    <source>
        <dbReference type="Pfam" id="PF02525"/>
    </source>
</evidence>
<dbReference type="AlphaFoldDB" id="A0A1I4C3G8"/>